<gene>
    <name evidence="2" type="ORF">F1189_12215</name>
</gene>
<dbReference type="SUPFAM" id="SSF52309">
    <property type="entry name" value="N-(deoxy)ribosyltransferase-like"/>
    <property type="match status" value="1"/>
</dbReference>
<dbReference type="Pfam" id="PF09152">
    <property type="entry name" value="DUF1937"/>
    <property type="match status" value="1"/>
</dbReference>
<proteinExistence type="predicted"/>
<evidence type="ECO:0000313" key="2">
    <source>
        <dbReference type="EMBL" id="KAA5611798.1"/>
    </source>
</evidence>
<evidence type="ECO:0000313" key="3">
    <source>
        <dbReference type="Proteomes" id="UP000325255"/>
    </source>
</evidence>
<dbReference type="AlphaFoldDB" id="A0A5M6IWG0"/>
<reference evidence="2 3" key="1">
    <citation type="submission" date="2019-09" db="EMBL/GenBank/DDBJ databases">
        <title>Genome sequence of Rhodovastum atsumiense, a diverse member of the Acetobacteraceae family of non-sulfur purple photosynthetic bacteria.</title>
        <authorList>
            <person name="Meyer T."/>
            <person name="Kyndt J."/>
        </authorList>
    </citation>
    <scope>NUCLEOTIDE SEQUENCE [LARGE SCALE GENOMIC DNA]</scope>
    <source>
        <strain evidence="2 3">DSM 21279</strain>
    </source>
</reference>
<feature type="domain" description="DUF1937" evidence="1">
    <location>
        <begin position="34"/>
        <end position="136"/>
    </location>
</feature>
<dbReference type="OrthoDB" id="8420122at2"/>
<dbReference type="EMBL" id="VWPK01000017">
    <property type="protein sequence ID" value="KAA5611798.1"/>
    <property type="molecule type" value="Genomic_DNA"/>
</dbReference>
<accession>A0A5M6IWG0</accession>
<evidence type="ECO:0000259" key="1">
    <source>
        <dbReference type="Pfam" id="PF09152"/>
    </source>
</evidence>
<dbReference type="Gene3D" id="3.40.50.10400">
    <property type="entry name" value="Hypothetical protein PA1492"/>
    <property type="match status" value="1"/>
</dbReference>
<keyword evidence="3" id="KW-1185">Reference proteome</keyword>
<comment type="caution">
    <text evidence="2">The sequence shown here is derived from an EMBL/GenBank/DDBJ whole genome shotgun (WGS) entry which is preliminary data.</text>
</comment>
<sequence>MGRRRACPRGCHAGERRQGTCAREGTVSGTTFWYLASPYSRYPGGIEEAFRLALRETGRLVSAGVPVFSPIAHTHPVAVECGLDPYSHDIWIPVDEPIMRAASGLIMLRAESWEQSYGMRLELEAFTAAGKPVVWMDVGTVPAELRRAP</sequence>
<name>A0A5M6IWG0_9PROT</name>
<dbReference type="InterPro" id="IPR015235">
    <property type="entry name" value="DUF1937"/>
</dbReference>
<dbReference type="Proteomes" id="UP000325255">
    <property type="component" value="Unassembled WGS sequence"/>
</dbReference>
<protein>
    <submittedName>
        <fullName evidence="2">DUF1937 family protein</fullName>
    </submittedName>
</protein>
<organism evidence="2 3">
    <name type="scientific">Rhodovastum atsumiense</name>
    <dbReference type="NCBI Taxonomy" id="504468"/>
    <lineage>
        <taxon>Bacteria</taxon>
        <taxon>Pseudomonadati</taxon>
        <taxon>Pseudomonadota</taxon>
        <taxon>Alphaproteobacteria</taxon>
        <taxon>Acetobacterales</taxon>
        <taxon>Acetobacteraceae</taxon>
        <taxon>Rhodovastum</taxon>
    </lineage>
</organism>